<dbReference type="InterPro" id="IPR018473">
    <property type="entry name" value="Hermes_transposase_DNA-db"/>
</dbReference>
<dbReference type="Gene3D" id="1.10.10.1070">
    <property type="entry name" value="Zinc finger, BED domain-containing"/>
    <property type="match status" value="1"/>
</dbReference>
<accession>A0A814A2X2</accession>
<dbReference type="PANTHER" id="PTHR46481">
    <property type="entry name" value="ZINC FINGER BED DOMAIN-CONTAINING PROTEIN 4"/>
    <property type="match status" value="1"/>
</dbReference>
<evidence type="ECO:0000256" key="1">
    <source>
        <dbReference type="ARBA" id="ARBA00004123"/>
    </source>
</evidence>
<dbReference type="InterPro" id="IPR052035">
    <property type="entry name" value="ZnF_BED_domain_contain"/>
</dbReference>
<feature type="region of interest" description="Disordered" evidence="6">
    <location>
        <begin position="365"/>
        <end position="384"/>
    </location>
</feature>
<reference evidence="9" key="1">
    <citation type="submission" date="2021-02" db="EMBL/GenBank/DDBJ databases">
        <authorList>
            <person name="Nowell W R."/>
        </authorList>
    </citation>
    <scope>NUCLEOTIDE SEQUENCE</scope>
</reference>
<evidence type="ECO:0000313" key="11">
    <source>
        <dbReference type="Proteomes" id="UP000663882"/>
    </source>
</evidence>
<dbReference type="Pfam" id="PF10683">
    <property type="entry name" value="DBD_Tnp_Hermes"/>
    <property type="match status" value="1"/>
</dbReference>
<dbReference type="OrthoDB" id="10051975at2759"/>
<dbReference type="EMBL" id="CAJNOO010000329">
    <property type="protein sequence ID" value="CAF0907745.1"/>
    <property type="molecule type" value="Genomic_DNA"/>
</dbReference>
<evidence type="ECO:0000256" key="6">
    <source>
        <dbReference type="SAM" id="MobiDB-lite"/>
    </source>
</evidence>
<evidence type="ECO:0008006" key="12">
    <source>
        <dbReference type="Google" id="ProtNLM"/>
    </source>
</evidence>
<organism evidence="9 11">
    <name type="scientific">Rotaria sordida</name>
    <dbReference type="NCBI Taxonomy" id="392033"/>
    <lineage>
        <taxon>Eukaryota</taxon>
        <taxon>Metazoa</taxon>
        <taxon>Spiralia</taxon>
        <taxon>Gnathifera</taxon>
        <taxon>Rotifera</taxon>
        <taxon>Eurotatoria</taxon>
        <taxon>Bdelloidea</taxon>
        <taxon>Philodinida</taxon>
        <taxon>Philodinidae</taxon>
        <taxon>Rotaria</taxon>
    </lineage>
</organism>
<evidence type="ECO:0000256" key="2">
    <source>
        <dbReference type="ARBA" id="ARBA00022723"/>
    </source>
</evidence>
<feature type="compositionally biased region" description="Acidic residues" evidence="6">
    <location>
        <begin position="624"/>
        <end position="633"/>
    </location>
</feature>
<keyword evidence="5" id="KW-0539">Nucleus</keyword>
<dbReference type="PANTHER" id="PTHR46481:SF10">
    <property type="entry name" value="ZINC FINGER BED DOMAIN-CONTAINING PROTEIN 39"/>
    <property type="match status" value="1"/>
</dbReference>
<proteinExistence type="predicted"/>
<dbReference type="SUPFAM" id="SSF53098">
    <property type="entry name" value="Ribonuclease H-like"/>
    <property type="match status" value="1"/>
</dbReference>
<evidence type="ECO:0000256" key="5">
    <source>
        <dbReference type="ARBA" id="ARBA00023242"/>
    </source>
</evidence>
<evidence type="ECO:0000256" key="4">
    <source>
        <dbReference type="ARBA" id="ARBA00022833"/>
    </source>
</evidence>
<evidence type="ECO:0000313" key="9">
    <source>
        <dbReference type="EMBL" id="CAF0907745.1"/>
    </source>
</evidence>
<evidence type="ECO:0000313" key="10">
    <source>
        <dbReference type="EMBL" id="CAF3770622.1"/>
    </source>
</evidence>
<dbReference type="InterPro" id="IPR008906">
    <property type="entry name" value="HATC_C_dom"/>
</dbReference>
<comment type="caution">
    <text evidence="9">The sequence shown here is derived from an EMBL/GenBank/DDBJ whole genome shotgun (WGS) entry which is preliminary data.</text>
</comment>
<comment type="subcellular location">
    <subcellularLocation>
        <location evidence="1">Nucleus</location>
    </subcellularLocation>
</comment>
<sequence length="742" mass="83958">MSDIDISSSNDSVSCTSRSNLTQQYSASSIENLLKQKDDSKQFMVIKNDQKKLSSLAWSIFGFPAKRAEDGSYQRIIGFASCFNCKDTYAFQSGGSGSTKHLLRHVCSKQSSSLSSENNQEGPMDKFIKSKKSAPLKLIAQDRTTIRDEFTKWICSSIRPFNIVSDPGLKTTLKTIIDICQKYHGSLDIEDLLVTPTTISNTVNQLADHYRSLIRPILIEQAEAGVLTVCPDLWTDNLKKINYLGLTVYFVTSNYELTSFDLCCSRYDEVDKTGESVLQAIRKQLDIFGLLPYMDSYRISFTSDRGANILKALKGYPVIHCFAHRINNILKLAFYQNQQKKAKKIKKASTTPAKKQQKKCLYVCDSSSDSSSSDDDSTTPSPSKYAEANTLLSDLPPKLKEILSTISTCKKLVRHIKVKGLNKDIEELGGIALKQECIVRWLSMSNMLESIDASIEHVRSILSSKSLKNECSFKLNNMNTDALKDLIRLISEFKNVSVLVQTGTRPSLHMAYICVSKLERHLNGTDVDKEGEIICIDDRHEGTNFFRKRLIQLLRCKFTFDEKHLAAAILHPLYRKLTFATTYSKNIALLYIREQLNDIFGLNQQHFTTNSEPVQKKHKSMEDQFADPDDDDSCDVKSTPTTTIKNDELEKYLRMNIEDVYKQPNPLPFWRDHQNKFPGLALLARRLFSIPVTSAGVERQFSSAGLTISQRRSSLDPDTVNDVLFVRSVQTLLQSKPDYFSK</sequence>
<keyword evidence="2" id="KW-0479">Metal-binding</keyword>
<keyword evidence="4" id="KW-0862">Zinc</keyword>
<dbReference type="Proteomes" id="UP000663823">
    <property type="component" value="Unassembled WGS sequence"/>
</dbReference>
<feature type="domain" description="Hermes trasposase DNA-binding" evidence="8">
    <location>
        <begin position="140"/>
        <end position="198"/>
    </location>
</feature>
<dbReference type="GO" id="GO:0008270">
    <property type="term" value="F:zinc ion binding"/>
    <property type="evidence" value="ECO:0007669"/>
    <property type="project" value="UniProtKB-KW"/>
</dbReference>
<evidence type="ECO:0000256" key="3">
    <source>
        <dbReference type="ARBA" id="ARBA00022771"/>
    </source>
</evidence>
<evidence type="ECO:0000259" key="7">
    <source>
        <dbReference type="Pfam" id="PF05699"/>
    </source>
</evidence>
<feature type="domain" description="HAT C-terminal dimerisation" evidence="7">
    <location>
        <begin position="648"/>
        <end position="728"/>
    </location>
</feature>
<gene>
    <name evidence="10" type="ORF">OTI717_LOCUS16639</name>
    <name evidence="9" type="ORF">RFH988_LOCUS9318</name>
</gene>
<dbReference type="Proteomes" id="UP000663882">
    <property type="component" value="Unassembled WGS sequence"/>
</dbReference>
<dbReference type="InterPro" id="IPR012337">
    <property type="entry name" value="RNaseH-like_sf"/>
</dbReference>
<dbReference type="Pfam" id="PF05699">
    <property type="entry name" value="Dimer_Tnp_hAT"/>
    <property type="match status" value="1"/>
</dbReference>
<evidence type="ECO:0000259" key="8">
    <source>
        <dbReference type="Pfam" id="PF10683"/>
    </source>
</evidence>
<keyword evidence="3" id="KW-0863">Zinc-finger</keyword>
<dbReference type="SUPFAM" id="SSF140996">
    <property type="entry name" value="Hermes dimerisation domain"/>
    <property type="match status" value="1"/>
</dbReference>
<name>A0A814A2X2_9BILA</name>
<dbReference type="GO" id="GO:0005634">
    <property type="term" value="C:nucleus"/>
    <property type="evidence" value="ECO:0007669"/>
    <property type="project" value="UniProtKB-SubCell"/>
</dbReference>
<dbReference type="AlphaFoldDB" id="A0A814A2X2"/>
<protein>
    <recommendedName>
        <fullName evidence="12">Transposase</fullName>
    </recommendedName>
</protein>
<feature type="region of interest" description="Disordered" evidence="6">
    <location>
        <begin position="611"/>
        <end position="637"/>
    </location>
</feature>
<dbReference type="GO" id="GO:0046983">
    <property type="term" value="F:protein dimerization activity"/>
    <property type="evidence" value="ECO:0007669"/>
    <property type="project" value="InterPro"/>
</dbReference>
<dbReference type="EMBL" id="CAJOAX010002099">
    <property type="protein sequence ID" value="CAF3770622.1"/>
    <property type="molecule type" value="Genomic_DNA"/>
</dbReference>